<sequence length="368" mass="41855">MVSVSVTAYPHNRNDEGSHSANGRECMWVKGEYHVKLDRIAENSARALGRDRQPSLFDRLAWFGLLHRLCAPHWRILAVRTRSEHSDCWLVLAHEHEDSLISLANWYSFSFHPIFTGTPSDETKLTLLTAAAQRLRGRACRILLEPLPESDLALVETSFRRAGWRVFSEVKTVNHTLDTDGIDFATYWAGRPGALKSTVKRKAKKNIVTLELFDRFDADAWAAYEQVYAQSWKPEEGHPEFLRALAEQEGAAGALRLGIARIEGRPVAAQMWTTDHGVANIHKLAHVEDSDKASPGTLLSYAMFEHAFERDHVRTIDFGTGDDAYKRDWMNACRPLYRVEMYNLRRPAAWFPALKTALSRLVKRRGSD</sequence>
<dbReference type="InterPro" id="IPR016181">
    <property type="entry name" value="Acyl_CoA_acyltransferase"/>
</dbReference>
<organism evidence="3 4">
    <name type="scientific">Flavisphingopyxis soli</name>
    <dbReference type="NCBI Taxonomy" id="2601267"/>
    <lineage>
        <taxon>Bacteria</taxon>
        <taxon>Pseudomonadati</taxon>
        <taxon>Pseudomonadota</taxon>
        <taxon>Alphaproteobacteria</taxon>
        <taxon>Sphingomonadales</taxon>
        <taxon>Sphingopyxidaceae</taxon>
        <taxon>Flavisphingopyxis</taxon>
    </lineage>
</organism>
<gene>
    <name evidence="3" type="ORF">FSZ31_08065</name>
</gene>
<feature type="region of interest" description="Disordered" evidence="1">
    <location>
        <begin position="1"/>
        <end position="21"/>
    </location>
</feature>
<dbReference type="AlphaFoldDB" id="A0A5C6UAS7"/>
<dbReference type="Gene3D" id="3.40.630.30">
    <property type="match status" value="1"/>
</dbReference>
<keyword evidence="4" id="KW-1185">Reference proteome</keyword>
<reference evidence="3 4" key="1">
    <citation type="submission" date="2019-08" db="EMBL/GenBank/DDBJ databases">
        <title>Sphingorhabdus soil sp. nov., isolated from arctic soil.</title>
        <authorList>
            <person name="Liu Y."/>
        </authorList>
    </citation>
    <scope>NUCLEOTIDE SEQUENCE [LARGE SCALE GENOMIC DNA]</scope>
    <source>
        <strain evidence="3 4">D-2Q-5-6</strain>
    </source>
</reference>
<comment type="caution">
    <text evidence="3">The sequence shown here is derived from an EMBL/GenBank/DDBJ whole genome shotgun (WGS) entry which is preliminary data.</text>
</comment>
<evidence type="ECO:0000313" key="4">
    <source>
        <dbReference type="Proteomes" id="UP000321129"/>
    </source>
</evidence>
<dbReference type="SUPFAM" id="SSF55729">
    <property type="entry name" value="Acyl-CoA N-acyltransferases (Nat)"/>
    <property type="match status" value="1"/>
</dbReference>
<dbReference type="Pfam" id="PF13480">
    <property type="entry name" value="Acetyltransf_6"/>
    <property type="match status" value="1"/>
</dbReference>
<dbReference type="InterPro" id="IPR038740">
    <property type="entry name" value="BioF2-like_GNAT_dom"/>
</dbReference>
<proteinExistence type="predicted"/>
<dbReference type="EMBL" id="VOPY01000002">
    <property type="protein sequence ID" value="TXC68905.1"/>
    <property type="molecule type" value="Genomic_DNA"/>
</dbReference>
<name>A0A5C6UAS7_9SPHN</name>
<feature type="domain" description="BioF2-like acetyltransferase" evidence="2">
    <location>
        <begin position="218"/>
        <end position="327"/>
    </location>
</feature>
<dbReference type="Proteomes" id="UP000321129">
    <property type="component" value="Unassembled WGS sequence"/>
</dbReference>
<accession>A0A5C6UAS7</accession>
<dbReference type="GO" id="GO:0016740">
    <property type="term" value="F:transferase activity"/>
    <property type="evidence" value="ECO:0007669"/>
    <property type="project" value="UniProtKB-KW"/>
</dbReference>
<evidence type="ECO:0000256" key="1">
    <source>
        <dbReference type="SAM" id="MobiDB-lite"/>
    </source>
</evidence>
<keyword evidence="3" id="KW-0808">Transferase</keyword>
<evidence type="ECO:0000313" key="3">
    <source>
        <dbReference type="EMBL" id="TXC68905.1"/>
    </source>
</evidence>
<protein>
    <submittedName>
        <fullName evidence="3">GNAT family N-acetyltransferase</fullName>
    </submittedName>
</protein>
<evidence type="ECO:0000259" key="2">
    <source>
        <dbReference type="Pfam" id="PF13480"/>
    </source>
</evidence>